<protein>
    <submittedName>
        <fullName evidence="2">Uncharacterized protein</fullName>
    </submittedName>
</protein>
<accession>A0A6A6REU4</accession>
<evidence type="ECO:0000313" key="2">
    <source>
        <dbReference type="EMBL" id="KAF2503348.1"/>
    </source>
</evidence>
<name>A0A6A6REU4_9PEZI</name>
<dbReference type="OrthoDB" id="3794120at2759"/>
<dbReference type="InterPro" id="IPR011333">
    <property type="entry name" value="SKP1/BTB/POZ_sf"/>
</dbReference>
<sequence>MSQTPDVRMTVEAPGRDSPSPENQGYLYVTPFHFECGPEKKRLMVHKELMCSTSPYIRGLCEKAKPLRGSSETLAELSDFFEELLKEGNAAGVNTSRVKALIKVWRGQHSVSANTKKDLKELIKVQTNSVYMNTKMRDTKNAPEGVDSNPGIDSIPDRLWLLKAVAVRKVAEALRDALKTIKREESESIARNPLQAMAHDTLVLEDISSQTVQHLIQWLYQGALQDRISVARMCELYTLAHRFRMDTLQEIVMTRIIACIVHEVEISAPELKIEPSTSQTSEQHPTPTPQMSPLYPPLASVLEYVFATPKAPEKLRNLVTETLAWCAKPSDLVAIQNQLSRKMALLLAHAVLERLTDVRTAGVELSLMERLKRADEKTAQEAVN</sequence>
<dbReference type="SUPFAM" id="SSF54695">
    <property type="entry name" value="POZ domain"/>
    <property type="match status" value="1"/>
</dbReference>
<dbReference type="Gene3D" id="3.30.710.10">
    <property type="entry name" value="Potassium Channel Kv1.1, Chain A"/>
    <property type="match status" value="1"/>
</dbReference>
<dbReference type="EMBL" id="MU004181">
    <property type="protein sequence ID" value="KAF2503348.1"/>
    <property type="molecule type" value="Genomic_DNA"/>
</dbReference>
<dbReference type="CDD" id="cd18186">
    <property type="entry name" value="BTB_POZ_ZBTB_KLHL-like"/>
    <property type="match status" value="1"/>
</dbReference>
<organism evidence="2 3">
    <name type="scientific">Lophium mytilinum</name>
    <dbReference type="NCBI Taxonomy" id="390894"/>
    <lineage>
        <taxon>Eukaryota</taxon>
        <taxon>Fungi</taxon>
        <taxon>Dikarya</taxon>
        <taxon>Ascomycota</taxon>
        <taxon>Pezizomycotina</taxon>
        <taxon>Dothideomycetes</taxon>
        <taxon>Pleosporomycetidae</taxon>
        <taxon>Mytilinidiales</taxon>
        <taxon>Mytilinidiaceae</taxon>
        <taxon>Lophium</taxon>
    </lineage>
</organism>
<dbReference type="AlphaFoldDB" id="A0A6A6REU4"/>
<evidence type="ECO:0000256" key="1">
    <source>
        <dbReference type="SAM" id="MobiDB-lite"/>
    </source>
</evidence>
<dbReference type="Proteomes" id="UP000799750">
    <property type="component" value="Unassembled WGS sequence"/>
</dbReference>
<gene>
    <name evidence="2" type="ORF">BU16DRAFT_533590</name>
</gene>
<feature type="region of interest" description="Disordered" evidence="1">
    <location>
        <begin position="1"/>
        <end position="23"/>
    </location>
</feature>
<reference evidence="2" key="1">
    <citation type="journal article" date="2020" name="Stud. Mycol.">
        <title>101 Dothideomycetes genomes: a test case for predicting lifestyles and emergence of pathogens.</title>
        <authorList>
            <person name="Haridas S."/>
            <person name="Albert R."/>
            <person name="Binder M."/>
            <person name="Bloem J."/>
            <person name="Labutti K."/>
            <person name="Salamov A."/>
            <person name="Andreopoulos B."/>
            <person name="Baker S."/>
            <person name="Barry K."/>
            <person name="Bills G."/>
            <person name="Bluhm B."/>
            <person name="Cannon C."/>
            <person name="Castanera R."/>
            <person name="Culley D."/>
            <person name="Daum C."/>
            <person name="Ezra D."/>
            <person name="Gonzalez J."/>
            <person name="Henrissat B."/>
            <person name="Kuo A."/>
            <person name="Liang C."/>
            <person name="Lipzen A."/>
            <person name="Lutzoni F."/>
            <person name="Magnuson J."/>
            <person name="Mondo S."/>
            <person name="Nolan M."/>
            <person name="Ohm R."/>
            <person name="Pangilinan J."/>
            <person name="Park H.-J."/>
            <person name="Ramirez L."/>
            <person name="Alfaro M."/>
            <person name="Sun H."/>
            <person name="Tritt A."/>
            <person name="Yoshinaga Y."/>
            <person name="Zwiers L.-H."/>
            <person name="Turgeon B."/>
            <person name="Goodwin S."/>
            <person name="Spatafora J."/>
            <person name="Crous P."/>
            <person name="Grigoriev I."/>
        </authorList>
    </citation>
    <scope>NUCLEOTIDE SEQUENCE</scope>
    <source>
        <strain evidence="2">CBS 269.34</strain>
    </source>
</reference>
<keyword evidence="3" id="KW-1185">Reference proteome</keyword>
<proteinExistence type="predicted"/>
<evidence type="ECO:0000313" key="3">
    <source>
        <dbReference type="Proteomes" id="UP000799750"/>
    </source>
</evidence>